<keyword evidence="2" id="KW-0732">Signal</keyword>
<evidence type="ECO:0000256" key="2">
    <source>
        <dbReference type="SAM" id="SignalP"/>
    </source>
</evidence>
<protein>
    <recommendedName>
        <fullName evidence="3">Peptidase S1 domain-containing protein</fullName>
    </recommendedName>
</protein>
<evidence type="ECO:0000313" key="5">
    <source>
        <dbReference type="Proteomes" id="UP001627154"/>
    </source>
</evidence>
<dbReference type="EMBL" id="JBJJXI010000067">
    <property type="protein sequence ID" value="KAL3397145.1"/>
    <property type="molecule type" value="Genomic_DNA"/>
</dbReference>
<organism evidence="4 5">
    <name type="scientific">Trichogramma kaykai</name>
    <dbReference type="NCBI Taxonomy" id="54128"/>
    <lineage>
        <taxon>Eukaryota</taxon>
        <taxon>Metazoa</taxon>
        <taxon>Ecdysozoa</taxon>
        <taxon>Arthropoda</taxon>
        <taxon>Hexapoda</taxon>
        <taxon>Insecta</taxon>
        <taxon>Pterygota</taxon>
        <taxon>Neoptera</taxon>
        <taxon>Endopterygota</taxon>
        <taxon>Hymenoptera</taxon>
        <taxon>Apocrita</taxon>
        <taxon>Proctotrupomorpha</taxon>
        <taxon>Chalcidoidea</taxon>
        <taxon>Trichogrammatidae</taxon>
        <taxon>Trichogramma</taxon>
    </lineage>
</organism>
<feature type="signal peptide" evidence="2">
    <location>
        <begin position="1"/>
        <end position="22"/>
    </location>
</feature>
<dbReference type="InterPro" id="IPR001254">
    <property type="entry name" value="Trypsin_dom"/>
</dbReference>
<dbReference type="InterPro" id="IPR009003">
    <property type="entry name" value="Peptidase_S1_PA"/>
</dbReference>
<accession>A0ABD2WW83</accession>
<comment type="caution">
    <text evidence="4">The sequence shown here is derived from an EMBL/GenBank/DDBJ whole genome shotgun (WGS) entry which is preliminary data.</text>
</comment>
<dbReference type="PANTHER" id="PTHR24252:SF7">
    <property type="entry name" value="HYALIN"/>
    <property type="match status" value="1"/>
</dbReference>
<dbReference type="Proteomes" id="UP001627154">
    <property type="component" value="Unassembled WGS sequence"/>
</dbReference>
<feature type="domain" description="Peptidase S1" evidence="3">
    <location>
        <begin position="27"/>
        <end position="154"/>
    </location>
</feature>
<evidence type="ECO:0000259" key="3">
    <source>
        <dbReference type="PROSITE" id="PS50240"/>
    </source>
</evidence>
<keyword evidence="1" id="KW-1015">Disulfide bond</keyword>
<dbReference type="PROSITE" id="PS50240">
    <property type="entry name" value="TRYPSIN_DOM"/>
    <property type="match status" value="1"/>
</dbReference>
<proteinExistence type="predicted"/>
<dbReference type="PANTHER" id="PTHR24252">
    <property type="entry name" value="ACROSIN-RELATED"/>
    <property type="match status" value="1"/>
</dbReference>
<dbReference type="SUPFAM" id="SSF50494">
    <property type="entry name" value="Trypsin-like serine proteases"/>
    <property type="match status" value="1"/>
</dbReference>
<dbReference type="PROSITE" id="PS00134">
    <property type="entry name" value="TRYPSIN_HIS"/>
    <property type="match status" value="1"/>
</dbReference>
<name>A0ABD2WW83_9HYME</name>
<reference evidence="4 5" key="1">
    <citation type="journal article" date="2024" name="bioRxiv">
        <title>A reference genome for Trichogramma kaykai: A tiny desert-dwelling parasitoid wasp with competing sex-ratio distorters.</title>
        <authorList>
            <person name="Culotta J."/>
            <person name="Lindsey A.R."/>
        </authorList>
    </citation>
    <scope>NUCLEOTIDE SEQUENCE [LARGE SCALE GENOMIC DNA]</scope>
    <source>
        <strain evidence="4 5">KSX58</strain>
    </source>
</reference>
<sequence length="154" mass="17412">MDSAILFFAILLVPCLKTAVDCKRARIVQGEFALPGQFPYAVSLQFLSNYACTETYCGGSILDARHIVTAAHCITNNVTHQFESREVSIIAGTADLNDKVIGVYRDVEYMYVPRTWIDDVYNSHPFWNDIAILKERSSYPGPGITWRRRSTLRS</sequence>
<gene>
    <name evidence="4" type="ORF">TKK_009169</name>
</gene>
<dbReference type="Pfam" id="PF00089">
    <property type="entry name" value="Trypsin"/>
    <property type="match status" value="1"/>
</dbReference>
<dbReference type="InterPro" id="IPR018114">
    <property type="entry name" value="TRYPSIN_HIS"/>
</dbReference>
<dbReference type="InterPro" id="IPR043504">
    <property type="entry name" value="Peptidase_S1_PA_chymotrypsin"/>
</dbReference>
<evidence type="ECO:0000313" key="4">
    <source>
        <dbReference type="EMBL" id="KAL3397145.1"/>
    </source>
</evidence>
<evidence type="ECO:0000256" key="1">
    <source>
        <dbReference type="ARBA" id="ARBA00023157"/>
    </source>
</evidence>
<dbReference type="AlphaFoldDB" id="A0ABD2WW83"/>
<feature type="chain" id="PRO_5044821331" description="Peptidase S1 domain-containing protein" evidence="2">
    <location>
        <begin position="23"/>
        <end position="154"/>
    </location>
</feature>
<dbReference type="Gene3D" id="2.40.10.10">
    <property type="entry name" value="Trypsin-like serine proteases"/>
    <property type="match status" value="1"/>
</dbReference>
<keyword evidence="5" id="KW-1185">Reference proteome</keyword>